<dbReference type="EnsemblPlants" id="AET3Gv20791400.11">
    <property type="protein sequence ID" value="AET3Gv20791400.11"/>
    <property type="gene ID" value="AET3Gv20791400"/>
</dbReference>
<dbReference type="GO" id="GO:0004185">
    <property type="term" value="F:serine-type carboxypeptidase activity"/>
    <property type="evidence" value="ECO:0007669"/>
    <property type="project" value="InterPro"/>
</dbReference>
<dbReference type="InterPro" id="IPR001563">
    <property type="entry name" value="Peptidase_S10"/>
</dbReference>
<keyword evidence="3" id="KW-1185">Reference proteome</keyword>
<dbReference type="Pfam" id="PF00450">
    <property type="entry name" value="Peptidase_S10"/>
    <property type="match status" value="1"/>
</dbReference>
<reference evidence="2" key="3">
    <citation type="journal article" date="2017" name="Nature">
        <title>Genome sequence of the progenitor of the wheat D genome Aegilops tauschii.</title>
        <authorList>
            <person name="Luo M.C."/>
            <person name="Gu Y.Q."/>
            <person name="Puiu D."/>
            <person name="Wang H."/>
            <person name="Twardziok S.O."/>
            <person name="Deal K.R."/>
            <person name="Huo N."/>
            <person name="Zhu T."/>
            <person name="Wang L."/>
            <person name="Wang Y."/>
            <person name="McGuire P.E."/>
            <person name="Liu S."/>
            <person name="Long H."/>
            <person name="Ramasamy R.K."/>
            <person name="Rodriguez J.C."/>
            <person name="Van S.L."/>
            <person name="Yuan L."/>
            <person name="Wang Z."/>
            <person name="Xia Z."/>
            <person name="Xiao L."/>
            <person name="Anderson O.D."/>
            <person name="Ouyang S."/>
            <person name="Liang Y."/>
            <person name="Zimin A.V."/>
            <person name="Pertea G."/>
            <person name="Qi P."/>
            <person name="Bennetzen J.L."/>
            <person name="Dai X."/>
            <person name="Dawson M.W."/>
            <person name="Muller H.G."/>
            <person name="Kugler K."/>
            <person name="Rivarola-Duarte L."/>
            <person name="Spannagl M."/>
            <person name="Mayer K.F.X."/>
            <person name="Lu F.H."/>
            <person name="Bevan M.W."/>
            <person name="Leroy P."/>
            <person name="Li P."/>
            <person name="You F.M."/>
            <person name="Sun Q."/>
            <person name="Liu Z."/>
            <person name="Lyons E."/>
            <person name="Wicker T."/>
            <person name="Salzberg S.L."/>
            <person name="Devos K.M."/>
            <person name="Dvorak J."/>
        </authorList>
    </citation>
    <scope>NUCLEOTIDE SEQUENCE [LARGE SCALE GENOMIC DNA]</scope>
    <source>
        <strain evidence="2">cv. AL8/78</strain>
    </source>
</reference>
<accession>A0A453FV89</accession>
<dbReference type="SUPFAM" id="SSF53474">
    <property type="entry name" value="alpha/beta-Hydrolases"/>
    <property type="match status" value="1"/>
</dbReference>
<dbReference type="Gramene" id="AET3Gv20791400.11">
    <property type="protein sequence ID" value="AET3Gv20791400.11"/>
    <property type="gene ID" value="AET3Gv20791400"/>
</dbReference>
<dbReference type="AlphaFoldDB" id="A0A453FV89"/>
<dbReference type="InterPro" id="IPR029058">
    <property type="entry name" value="AB_hydrolase_fold"/>
</dbReference>
<reference evidence="2" key="4">
    <citation type="submission" date="2019-03" db="UniProtKB">
        <authorList>
            <consortium name="EnsemblPlants"/>
        </authorList>
    </citation>
    <scope>IDENTIFICATION</scope>
</reference>
<reference evidence="2" key="5">
    <citation type="journal article" date="2021" name="G3 (Bethesda)">
        <title>Aegilops tauschii genome assembly Aet v5.0 features greater sequence contiguity and improved annotation.</title>
        <authorList>
            <person name="Wang L."/>
            <person name="Zhu T."/>
            <person name="Rodriguez J.C."/>
            <person name="Deal K.R."/>
            <person name="Dubcovsky J."/>
            <person name="McGuire P.E."/>
            <person name="Lux T."/>
            <person name="Spannagl M."/>
            <person name="Mayer K.F.X."/>
            <person name="Baldrich P."/>
            <person name="Meyers B.C."/>
            <person name="Huo N."/>
            <person name="Gu Y.Q."/>
            <person name="Zhou H."/>
            <person name="Devos K.M."/>
            <person name="Bennetzen J.L."/>
            <person name="Unver T."/>
            <person name="Budak H."/>
            <person name="Gulick P.J."/>
            <person name="Galiba G."/>
            <person name="Kalapos B."/>
            <person name="Nelson D.R."/>
            <person name="Li P."/>
            <person name="You F.M."/>
            <person name="Luo M.C."/>
            <person name="Dvorak J."/>
        </authorList>
    </citation>
    <scope>NUCLEOTIDE SEQUENCE [LARGE SCALE GENOMIC DNA]</scope>
    <source>
        <strain evidence="2">cv. AL8/78</strain>
    </source>
</reference>
<proteinExistence type="inferred from homology"/>
<reference evidence="3" key="1">
    <citation type="journal article" date="2014" name="Science">
        <title>Ancient hybridizations among the ancestral genomes of bread wheat.</title>
        <authorList>
            <consortium name="International Wheat Genome Sequencing Consortium,"/>
            <person name="Marcussen T."/>
            <person name="Sandve S.R."/>
            <person name="Heier L."/>
            <person name="Spannagl M."/>
            <person name="Pfeifer M."/>
            <person name="Jakobsen K.S."/>
            <person name="Wulff B.B."/>
            <person name="Steuernagel B."/>
            <person name="Mayer K.F."/>
            <person name="Olsen O.A."/>
        </authorList>
    </citation>
    <scope>NUCLEOTIDE SEQUENCE [LARGE SCALE GENOMIC DNA]</scope>
    <source>
        <strain evidence="3">cv. AL8/78</strain>
    </source>
</reference>
<evidence type="ECO:0000256" key="1">
    <source>
        <dbReference type="ARBA" id="ARBA00009431"/>
    </source>
</evidence>
<dbReference type="Proteomes" id="UP000015105">
    <property type="component" value="Chromosome 3D"/>
</dbReference>
<evidence type="ECO:0000313" key="2">
    <source>
        <dbReference type="EnsemblPlants" id="AET3Gv20791400.11"/>
    </source>
</evidence>
<sequence>NAVTDDYNDYLGTFEYWWSHGLISDSTYLNLKKTCLFDSSEHPSPECVKNLNLASSEEGNIDPYSLYTKPCNSSASLKLGLGGRYVSVLLLNFHNR</sequence>
<evidence type="ECO:0000313" key="3">
    <source>
        <dbReference type="Proteomes" id="UP000015105"/>
    </source>
</evidence>
<dbReference type="Gene3D" id="3.40.50.1820">
    <property type="entry name" value="alpha/beta hydrolase"/>
    <property type="match status" value="1"/>
</dbReference>
<reference evidence="3" key="2">
    <citation type="journal article" date="2017" name="Nat. Plants">
        <title>The Aegilops tauschii genome reveals multiple impacts of transposons.</title>
        <authorList>
            <person name="Zhao G."/>
            <person name="Zou C."/>
            <person name="Li K."/>
            <person name="Wang K."/>
            <person name="Li T."/>
            <person name="Gao L."/>
            <person name="Zhang X."/>
            <person name="Wang H."/>
            <person name="Yang Z."/>
            <person name="Liu X."/>
            <person name="Jiang W."/>
            <person name="Mao L."/>
            <person name="Kong X."/>
            <person name="Jiao Y."/>
            <person name="Jia J."/>
        </authorList>
    </citation>
    <scope>NUCLEOTIDE SEQUENCE [LARGE SCALE GENOMIC DNA]</scope>
    <source>
        <strain evidence="3">cv. AL8/78</strain>
    </source>
</reference>
<organism evidence="2 3">
    <name type="scientific">Aegilops tauschii subsp. strangulata</name>
    <name type="common">Goatgrass</name>
    <dbReference type="NCBI Taxonomy" id="200361"/>
    <lineage>
        <taxon>Eukaryota</taxon>
        <taxon>Viridiplantae</taxon>
        <taxon>Streptophyta</taxon>
        <taxon>Embryophyta</taxon>
        <taxon>Tracheophyta</taxon>
        <taxon>Spermatophyta</taxon>
        <taxon>Magnoliopsida</taxon>
        <taxon>Liliopsida</taxon>
        <taxon>Poales</taxon>
        <taxon>Poaceae</taxon>
        <taxon>BOP clade</taxon>
        <taxon>Pooideae</taxon>
        <taxon>Triticodae</taxon>
        <taxon>Triticeae</taxon>
        <taxon>Triticinae</taxon>
        <taxon>Aegilops</taxon>
    </lineage>
</organism>
<dbReference type="GO" id="GO:0006508">
    <property type="term" value="P:proteolysis"/>
    <property type="evidence" value="ECO:0007669"/>
    <property type="project" value="InterPro"/>
</dbReference>
<name>A0A453FV89_AEGTS</name>
<protein>
    <submittedName>
        <fullName evidence="2">Uncharacterized protein</fullName>
    </submittedName>
</protein>
<comment type="similarity">
    <text evidence="1">Belongs to the peptidase S10 family.</text>
</comment>